<evidence type="ECO:0000313" key="4">
    <source>
        <dbReference type="EMBL" id="EHB62640.1"/>
    </source>
</evidence>
<dbReference type="SUPFAM" id="SSF52218">
    <property type="entry name" value="Flavoproteins"/>
    <property type="match status" value="1"/>
</dbReference>
<evidence type="ECO:0000256" key="2">
    <source>
        <dbReference type="ARBA" id="ARBA00023002"/>
    </source>
</evidence>
<feature type="domain" description="Flavodoxin-like fold" evidence="3">
    <location>
        <begin position="16"/>
        <end position="185"/>
    </location>
</feature>
<reference evidence="4 5" key="1">
    <citation type="submission" date="2011-09" db="EMBL/GenBank/DDBJ databases">
        <title>The draft genome of Paenibacillus lactis 154.</title>
        <authorList>
            <consortium name="US DOE Joint Genome Institute (JGI-PGF)"/>
            <person name="Lucas S."/>
            <person name="Han J."/>
            <person name="Lapidus A."/>
            <person name="Cheng J.-F."/>
            <person name="Goodwin L."/>
            <person name="Pitluck S."/>
            <person name="Peters L."/>
            <person name="Land M.L."/>
            <person name="Hauser L."/>
            <person name="Siebers A."/>
            <person name="Thelen M."/>
            <person name="Hugenholtz P."/>
            <person name="Allgaier M."/>
            <person name="Woyke T.J."/>
        </authorList>
    </citation>
    <scope>NUCLEOTIDE SEQUENCE [LARGE SCALE GENOMIC DNA]</scope>
    <source>
        <strain evidence="4 5">154</strain>
    </source>
</reference>
<accession>G4HIS2</accession>
<dbReference type="Pfam" id="PF02525">
    <property type="entry name" value="Flavodoxin_2"/>
    <property type="match status" value="1"/>
</dbReference>
<dbReference type="AlphaFoldDB" id="G4HIS2"/>
<keyword evidence="2" id="KW-0560">Oxidoreductase</keyword>
<dbReference type="NCBIfam" id="NF007280">
    <property type="entry name" value="PRK09739.1"/>
    <property type="match status" value="1"/>
</dbReference>
<dbReference type="Gene3D" id="3.40.50.360">
    <property type="match status" value="1"/>
</dbReference>
<dbReference type="STRING" id="743719.PaelaDRAFT_3883"/>
<dbReference type="EMBL" id="AGIP01000009">
    <property type="protein sequence ID" value="EHB62640.1"/>
    <property type="molecule type" value="Genomic_DNA"/>
</dbReference>
<gene>
    <name evidence="4" type="ORF">PaelaDRAFT_3883</name>
</gene>
<evidence type="ECO:0000256" key="1">
    <source>
        <dbReference type="ARBA" id="ARBA00006252"/>
    </source>
</evidence>
<name>G4HIS2_9BACL</name>
<comment type="similarity">
    <text evidence="1">Belongs to the NAD(P)H dehydrogenase (quinone) family.</text>
</comment>
<evidence type="ECO:0000313" key="5">
    <source>
        <dbReference type="Proteomes" id="UP000003891"/>
    </source>
</evidence>
<dbReference type="PANTHER" id="PTHR10204">
    <property type="entry name" value="NAD P H OXIDOREDUCTASE-RELATED"/>
    <property type="match status" value="1"/>
</dbReference>
<dbReference type="PANTHER" id="PTHR10204:SF34">
    <property type="entry name" value="NAD(P)H DEHYDROGENASE [QUINONE] 1 ISOFORM 1"/>
    <property type="match status" value="1"/>
</dbReference>
<dbReference type="PATRIC" id="fig|743719.3.peg.3941"/>
<dbReference type="GO" id="GO:0003955">
    <property type="term" value="F:NAD(P)H dehydrogenase (quinone) activity"/>
    <property type="evidence" value="ECO:0007669"/>
    <property type="project" value="TreeGrafter"/>
</dbReference>
<evidence type="ECO:0000259" key="3">
    <source>
        <dbReference type="Pfam" id="PF02525"/>
    </source>
</evidence>
<dbReference type="InterPro" id="IPR029039">
    <property type="entry name" value="Flavoprotein-like_sf"/>
</dbReference>
<proteinExistence type="inferred from homology"/>
<sequence length="207" mass="23469">MATNQLLKKGSEDISMRVLTVVSHPRKDSLTFKVADRFVQGLAEAGHDYEILDLHGIGFDPVLKGADEPDWSASVQTFSPEVETEIRRLKEHDALALIFPVWWWHLPAMLKGYIDRVWNNGFAYGANNLHHQHALWIGLAGVSEEQMNKRSYGEMITHLLNVGIAGYCGISNSKVEFLYETLESEPAHYDMLLDQAYRLGLNYGKDH</sequence>
<dbReference type="InterPro" id="IPR051545">
    <property type="entry name" value="NAD(P)H_dehydrogenase_qn"/>
</dbReference>
<dbReference type="GO" id="GO:0005829">
    <property type="term" value="C:cytosol"/>
    <property type="evidence" value="ECO:0007669"/>
    <property type="project" value="TreeGrafter"/>
</dbReference>
<protein>
    <submittedName>
        <fullName evidence="4">NAD(P)H dehydrogenase (Quinone)</fullName>
    </submittedName>
</protein>
<organism evidence="4 5">
    <name type="scientific">Paenibacillus lactis 154</name>
    <dbReference type="NCBI Taxonomy" id="743719"/>
    <lineage>
        <taxon>Bacteria</taxon>
        <taxon>Bacillati</taxon>
        <taxon>Bacillota</taxon>
        <taxon>Bacilli</taxon>
        <taxon>Bacillales</taxon>
        <taxon>Paenibacillaceae</taxon>
        <taxon>Paenibacillus</taxon>
    </lineage>
</organism>
<dbReference type="Proteomes" id="UP000003891">
    <property type="component" value="Unassembled WGS sequence"/>
</dbReference>
<dbReference type="eggNOG" id="COG2249">
    <property type="taxonomic scope" value="Bacteria"/>
</dbReference>
<dbReference type="InterPro" id="IPR003680">
    <property type="entry name" value="Flavodoxin_fold"/>
</dbReference>